<dbReference type="GO" id="GO:0005524">
    <property type="term" value="F:ATP binding"/>
    <property type="evidence" value="ECO:0007669"/>
    <property type="project" value="TreeGrafter"/>
</dbReference>
<dbReference type="AlphaFoldDB" id="A0A3N5B3J7"/>
<evidence type="ECO:0000259" key="1">
    <source>
        <dbReference type="Pfam" id="PF01656"/>
    </source>
</evidence>
<comment type="caution">
    <text evidence="2">The sequence shown here is derived from an EMBL/GenBank/DDBJ whole genome shotgun (WGS) entry which is preliminary data.</text>
</comment>
<dbReference type="GO" id="GO:0016887">
    <property type="term" value="F:ATP hydrolysis activity"/>
    <property type="evidence" value="ECO:0007669"/>
    <property type="project" value="TreeGrafter"/>
</dbReference>
<keyword evidence="3" id="KW-1185">Reference proteome</keyword>
<dbReference type="InterPro" id="IPR027417">
    <property type="entry name" value="P-loop_NTPase"/>
</dbReference>
<dbReference type="PANTHER" id="PTHR43384">
    <property type="entry name" value="SEPTUM SITE-DETERMINING PROTEIN MIND HOMOLOG, CHLOROPLASTIC-RELATED"/>
    <property type="match status" value="1"/>
</dbReference>
<dbReference type="InterPro" id="IPR014433">
    <property type="entry name" value="CooC"/>
</dbReference>
<evidence type="ECO:0000313" key="2">
    <source>
        <dbReference type="EMBL" id="RPF51964.1"/>
    </source>
</evidence>
<dbReference type="Pfam" id="PF01656">
    <property type="entry name" value="CbiA"/>
    <property type="match status" value="1"/>
</dbReference>
<dbReference type="GO" id="GO:0005829">
    <property type="term" value="C:cytosol"/>
    <property type="evidence" value="ECO:0007669"/>
    <property type="project" value="TreeGrafter"/>
</dbReference>
<reference evidence="2 3" key="1">
    <citation type="submission" date="2018-11" db="EMBL/GenBank/DDBJ databases">
        <title>Genomic Encyclopedia of Type Strains, Phase IV (KMG-IV): sequencing the most valuable type-strain genomes for metagenomic binning, comparative biology and taxonomic classification.</title>
        <authorList>
            <person name="Goeker M."/>
        </authorList>
    </citation>
    <scope>NUCLEOTIDE SEQUENCE [LARGE SCALE GENOMIC DNA]</scope>
    <source>
        <strain evidence="2 3">DSM 11977</strain>
    </source>
</reference>
<feature type="domain" description="CobQ/CobB/MinD/ParA nucleotide binding" evidence="1">
    <location>
        <begin position="18"/>
        <end position="249"/>
    </location>
</feature>
<protein>
    <submittedName>
        <fullName evidence="2">CO dehydrogenase maturation factor</fullName>
    </submittedName>
</protein>
<dbReference type="GO" id="GO:0009898">
    <property type="term" value="C:cytoplasmic side of plasma membrane"/>
    <property type="evidence" value="ECO:0007669"/>
    <property type="project" value="TreeGrafter"/>
</dbReference>
<gene>
    <name evidence="2" type="ORF">EDC42_1307</name>
</gene>
<dbReference type="Proteomes" id="UP000271783">
    <property type="component" value="Unassembled WGS sequence"/>
</dbReference>
<dbReference type="PIRSF" id="PIRSF005647">
    <property type="entry name" value="CooC"/>
    <property type="match status" value="1"/>
</dbReference>
<proteinExistence type="predicted"/>
<dbReference type="Gene3D" id="3.40.50.300">
    <property type="entry name" value="P-loop containing nucleotide triphosphate hydrolases"/>
    <property type="match status" value="1"/>
</dbReference>
<dbReference type="GO" id="GO:0051782">
    <property type="term" value="P:negative regulation of cell division"/>
    <property type="evidence" value="ECO:0007669"/>
    <property type="project" value="TreeGrafter"/>
</dbReference>
<dbReference type="SUPFAM" id="SSF52540">
    <property type="entry name" value="P-loop containing nucleoside triphosphate hydrolases"/>
    <property type="match status" value="1"/>
</dbReference>
<dbReference type="PANTHER" id="PTHR43384:SF3">
    <property type="entry name" value="AAA+ ATPASE DOMAIN-CONTAINING PROTEIN"/>
    <property type="match status" value="1"/>
</dbReference>
<dbReference type="EMBL" id="RKRG01000002">
    <property type="protein sequence ID" value="RPF51964.1"/>
    <property type="molecule type" value="Genomic_DNA"/>
</dbReference>
<name>A0A3N5B3J7_9EURY</name>
<dbReference type="InterPro" id="IPR002586">
    <property type="entry name" value="CobQ/CobB/MinD/ParA_Nub-bd_dom"/>
</dbReference>
<accession>A0A3N5B3J7</accession>
<sequence length="267" mass="29544">MFNEHVIKIKEVFRIPKVLISGRGGCGKSTIVSLLARKLKNNGNRILVVDCDESNFGLNKILGIEKPKKTLMNNLGGKLAVRDKLLEIVQKDENHLNIFDVMSLDDLSNDYVTWDDNLGFLEIGKIEHSMEGCACPMGALSRDFLNHLTINENEWILVDTEAGIEHFGRGVLEGADFIIAIVDPSEDAILLANKAYKLSFENNKNFGVILNKIDDNLEEILKSKLDSNIAILGIINYSSDIAMLNLQGNSVESVSIGVLDDIITCIN</sequence>
<evidence type="ECO:0000313" key="3">
    <source>
        <dbReference type="Proteomes" id="UP000271783"/>
    </source>
</evidence>
<dbReference type="InterPro" id="IPR050625">
    <property type="entry name" value="ParA/MinD_ATPase"/>
</dbReference>
<organism evidence="2 3">
    <name type="scientific">Methanobrevibacter gottschalkii DSM 11977</name>
    <dbReference type="NCBI Taxonomy" id="1122229"/>
    <lineage>
        <taxon>Archaea</taxon>
        <taxon>Methanobacteriati</taxon>
        <taxon>Methanobacteriota</taxon>
        <taxon>Methanomada group</taxon>
        <taxon>Methanobacteria</taxon>
        <taxon>Methanobacteriales</taxon>
        <taxon>Methanobacteriaceae</taxon>
        <taxon>Methanobrevibacter</taxon>
    </lineage>
</organism>